<reference evidence="3" key="1">
    <citation type="submission" date="2009-08" db="EMBL/GenBank/DDBJ databases">
        <title>The complete genome of Chitinophaga pinensis DSM 2588.</title>
        <authorList>
            <consortium name="US DOE Joint Genome Institute (JGI-PGF)"/>
            <person name="Lucas S."/>
            <person name="Copeland A."/>
            <person name="Lapidus A."/>
            <person name="Glavina del Rio T."/>
            <person name="Dalin E."/>
            <person name="Tice H."/>
            <person name="Bruce D."/>
            <person name="Goodwin L."/>
            <person name="Pitluck S."/>
            <person name="Kyrpides N."/>
            <person name="Mavromatis K."/>
            <person name="Ivanova N."/>
            <person name="Mikhailova N."/>
            <person name="Sims D."/>
            <person name="Meinche L."/>
            <person name="Brettin T."/>
            <person name="Detter J.C."/>
            <person name="Han C."/>
            <person name="Larimer F."/>
            <person name="Land M."/>
            <person name="Hauser L."/>
            <person name="Markowitz V."/>
            <person name="Cheng J.-F."/>
            <person name="Hugenholtz P."/>
            <person name="Woyke T."/>
            <person name="Wu D."/>
            <person name="Spring S."/>
            <person name="Klenk H.-P."/>
            <person name="Eisen J.A."/>
        </authorList>
    </citation>
    <scope>NUCLEOTIDE SEQUENCE [LARGE SCALE GENOMIC DNA]</scope>
    <source>
        <strain evidence="3">ATCC 43595 / DSM 2588 / LMG 13176 / NBRC 15968 / NCIMB 11800 / UQM 2034</strain>
    </source>
</reference>
<feature type="transmembrane region" description="Helical" evidence="1">
    <location>
        <begin position="46"/>
        <end position="65"/>
    </location>
</feature>
<dbReference type="RefSeq" id="WP_012791544.1">
    <property type="nucleotide sequence ID" value="NC_013132.1"/>
</dbReference>
<keyword evidence="1" id="KW-1133">Transmembrane helix</keyword>
<accession>A0A979GVW3</accession>
<feature type="transmembrane region" description="Helical" evidence="1">
    <location>
        <begin position="106"/>
        <end position="124"/>
    </location>
</feature>
<dbReference type="KEGG" id="cpi:Cpin_3909"/>
<protein>
    <submittedName>
        <fullName evidence="2">Uncharacterized protein</fullName>
    </submittedName>
</protein>
<organism evidence="2 3">
    <name type="scientific">Chitinophaga pinensis (strain ATCC 43595 / DSM 2588 / LMG 13176 / NBRC 15968 / NCIMB 11800 / UQM 2034)</name>
    <dbReference type="NCBI Taxonomy" id="485918"/>
    <lineage>
        <taxon>Bacteria</taxon>
        <taxon>Pseudomonadati</taxon>
        <taxon>Bacteroidota</taxon>
        <taxon>Chitinophagia</taxon>
        <taxon>Chitinophagales</taxon>
        <taxon>Chitinophagaceae</taxon>
        <taxon>Chitinophaga</taxon>
    </lineage>
</organism>
<reference evidence="2 3" key="2">
    <citation type="journal article" date="2010" name="Stand. Genomic Sci.">
        <title>Complete genome sequence of Chitinophaga pinensis type strain (UQM 2034).</title>
        <authorList>
            <person name="Glavina Del Rio T."/>
            <person name="Abt B."/>
            <person name="Spring S."/>
            <person name="Lapidus A."/>
            <person name="Nolan M."/>
            <person name="Tice H."/>
            <person name="Copeland A."/>
            <person name="Cheng J.F."/>
            <person name="Chen F."/>
            <person name="Bruce D."/>
            <person name="Goodwin L."/>
            <person name="Pitluck S."/>
            <person name="Ivanova N."/>
            <person name="Mavromatis K."/>
            <person name="Mikhailova N."/>
            <person name="Pati A."/>
            <person name="Chen A."/>
            <person name="Palaniappan K."/>
            <person name="Land M."/>
            <person name="Hauser L."/>
            <person name="Chang Y.J."/>
            <person name="Jeffries C.D."/>
            <person name="Chain P."/>
            <person name="Saunders E."/>
            <person name="Detter J.C."/>
            <person name="Brettin T."/>
            <person name="Rohde M."/>
            <person name="Goker M."/>
            <person name="Bristow J."/>
            <person name="Eisen J.A."/>
            <person name="Markowitz V."/>
            <person name="Hugenholtz P."/>
            <person name="Kyrpides N.C."/>
            <person name="Klenk H.P."/>
            <person name="Lucas S."/>
        </authorList>
    </citation>
    <scope>NUCLEOTIDE SEQUENCE [LARGE SCALE GENOMIC DNA]</scope>
    <source>
        <strain evidence="3">ATCC 43595 / DSM 2588 / LMG 13176 / NBRC 15968 / NCIMB 11800 / UQM 2034</strain>
    </source>
</reference>
<name>A0A979GVW3_CHIPD</name>
<dbReference type="AlphaFoldDB" id="A0A979GVW3"/>
<evidence type="ECO:0000313" key="3">
    <source>
        <dbReference type="Proteomes" id="UP000002215"/>
    </source>
</evidence>
<gene>
    <name evidence="2" type="ordered locus">Cpin_3909</name>
</gene>
<dbReference type="Proteomes" id="UP000002215">
    <property type="component" value="Chromosome"/>
</dbReference>
<feature type="transmembrane region" description="Helical" evidence="1">
    <location>
        <begin position="77"/>
        <end position="100"/>
    </location>
</feature>
<keyword evidence="1" id="KW-0812">Transmembrane</keyword>
<proteinExistence type="predicted"/>
<evidence type="ECO:0000313" key="2">
    <source>
        <dbReference type="EMBL" id="ACU61371.1"/>
    </source>
</evidence>
<dbReference type="OrthoDB" id="9895017at2"/>
<keyword evidence="1" id="KW-0472">Membrane</keyword>
<evidence type="ECO:0000256" key="1">
    <source>
        <dbReference type="SAM" id="Phobius"/>
    </source>
</evidence>
<dbReference type="EMBL" id="CP001699">
    <property type="protein sequence ID" value="ACU61371.1"/>
    <property type="molecule type" value="Genomic_DNA"/>
</dbReference>
<sequence>MRRKHYILILLFLWWPINNLHRLWNSAPAQWVHWYLFNDAAEDIQWYVHDLAQTLSYALIFWAVWLKMTITTRRSDADYEIMVTAIAIIQAIDIFHYIGWHRRSEVVLAIEGLILCAAALKIFIKYRKSIHHKHG</sequence>